<evidence type="ECO:0000256" key="2">
    <source>
        <dbReference type="SAM" id="Phobius"/>
    </source>
</evidence>
<evidence type="ECO:0000256" key="1">
    <source>
        <dbReference type="SAM" id="Coils"/>
    </source>
</evidence>
<feature type="transmembrane region" description="Helical" evidence="2">
    <location>
        <begin position="229"/>
        <end position="248"/>
    </location>
</feature>
<accession>A0AAW2W682</accession>
<dbReference type="InterPro" id="IPR025757">
    <property type="entry name" value="MIP1_Leuzipper"/>
</dbReference>
<protein>
    <submittedName>
        <fullName evidence="4">Rho GTPase-activating protein 7</fullName>
    </submittedName>
</protein>
<keyword evidence="2" id="KW-0812">Transmembrane</keyword>
<feature type="coiled-coil region" evidence="1">
    <location>
        <begin position="74"/>
        <end position="108"/>
    </location>
</feature>
<keyword evidence="1" id="KW-0175">Coiled coil</keyword>
<sequence length="251" mass="28567">IQERTSTHIFKSMFFGSYLHRQFLHLVARHCWKPTVARLQEQLQAERDLRAALEVGLSMSSGHFSGSRGMDSKTRAELEEIALAEADVARLKQKVAELHHQLNQQRQHHYGSLSDACDRYQHAANQSSQQCQVHTSTLCGSACRVFGTSFLGIEWGFRVRKYFQQDFDTTLAVCNHERKQRTEELLGADLRNIKGQLLTSGSSSRLPSRKLFIEPTNSSDSKSAEASTVYPWMIFVLSTLHLYLLLLGQLR</sequence>
<name>A0AAW2W682_SESRA</name>
<organism evidence="4">
    <name type="scientific">Sesamum radiatum</name>
    <name type="common">Black benniseed</name>
    <dbReference type="NCBI Taxonomy" id="300843"/>
    <lineage>
        <taxon>Eukaryota</taxon>
        <taxon>Viridiplantae</taxon>
        <taxon>Streptophyta</taxon>
        <taxon>Embryophyta</taxon>
        <taxon>Tracheophyta</taxon>
        <taxon>Spermatophyta</taxon>
        <taxon>Magnoliopsida</taxon>
        <taxon>eudicotyledons</taxon>
        <taxon>Gunneridae</taxon>
        <taxon>Pentapetalae</taxon>
        <taxon>asterids</taxon>
        <taxon>lamiids</taxon>
        <taxon>Lamiales</taxon>
        <taxon>Pedaliaceae</taxon>
        <taxon>Sesamum</taxon>
    </lineage>
</organism>
<keyword evidence="2" id="KW-0472">Membrane</keyword>
<evidence type="ECO:0000259" key="3">
    <source>
        <dbReference type="Pfam" id="PF14389"/>
    </source>
</evidence>
<dbReference type="InterPro" id="IPR052799">
    <property type="entry name" value="Rho_GAP_Regulators"/>
</dbReference>
<dbReference type="EMBL" id="JACGWJ010000002">
    <property type="protein sequence ID" value="KAL0437170.1"/>
    <property type="molecule type" value="Genomic_DNA"/>
</dbReference>
<feature type="domain" description="Ternary complex factor MIP1 leucine-zipper" evidence="3">
    <location>
        <begin position="36"/>
        <end position="105"/>
    </location>
</feature>
<evidence type="ECO:0000313" key="4">
    <source>
        <dbReference type="EMBL" id="KAL0437170.1"/>
    </source>
</evidence>
<reference evidence="4" key="2">
    <citation type="journal article" date="2024" name="Plant">
        <title>Genomic evolution and insights into agronomic trait innovations of Sesamum species.</title>
        <authorList>
            <person name="Miao H."/>
            <person name="Wang L."/>
            <person name="Qu L."/>
            <person name="Liu H."/>
            <person name="Sun Y."/>
            <person name="Le M."/>
            <person name="Wang Q."/>
            <person name="Wei S."/>
            <person name="Zheng Y."/>
            <person name="Lin W."/>
            <person name="Duan Y."/>
            <person name="Cao H."/>
            <person name="Xiong S."/>
            <person name="Wang X."/>
            <person name="Wei L."/>
            <person name="Li C."/>
            <person name="Ma Q."/>
            <person name="Ju M."/>
            <person name="Zhao R."/>
            <person name="Li G."/>
            <person name="Mu C."/>
            <person name="Tian Q."/>
            <person name="Mei H."/>
            <person name="Zhang T."/>
            <person name="Gao T."/>
            <person name="Zhang H."/>
        </authorList>
    </citation>
    <scope>NUCLEOTIDE SEQUENCE</scope>
    <source>
        <strain evidence="4">G02</strain>
    </source>
</reference>
<keyword evidence="2" id="KW-1133">Transmembrane helix</keyword>
<gene>
    <name evidence="4" type="ORF">Sradi_0424900</name>
</gene>
<dbReference type="AlphaFoldDB" id="A0AAW2W682"/>
<comment type="caution">
    <text evidence="4">The sequence shown here is derived from an EMBL/GenBank/DDBJ whole genome shotgun (WGS) entry which is preliminary data.</text>
</comment>
<dbReference type="Pfam" id="PF14389">
    <property type="entry name" value="Lzipper-MIP1"/>
    <property type="match status" value="1"/>
</dbReference>
<dbReference type="PANTHER" id="PTHR46265">
    <property type="entry name" value="RHO GTPASE-ACTIVATING PROTEIN 7"/>
    <property type="match status" value="1"/>
</dbReference>
<dbReference type="PANTHER" id="PTHR46265:SF2">
    <property type="entry name" value="RHO GTPASE-ACTIVATING PROTEIN 7"/>
    <property type="match status" value="1"/>
</dbReference>
<feature type="non-terminal residue" evidence="4">
    <location>
        <position position="1"/>
    </location>
</feature>
<proteinExistence type="predicted"/>
<reference evidence="4" key="1">
    <citation type="submission" date="2020-06" db="EMBL/GenBank/DDBJ databases">
        <authorList>
            <person name="Li T."/>
            <person name="Hu X."/>
            <person name="Zhang T."/>
            <person name="Song X."/>
            <person name="Zhang H."/>
            <person name="Dai N."/>
            <person name="Sheng W."/>
            <person name="Hou X."/>
            <person name="Wei L."/>
        </authorList>
    </citation>
    <scope>NUCLEOTIDE SEQUENCE</scope>
    <source>
        <strain evidence="4">G02</strain>
        <tissue evidence="4">Leaf</tissue>
    </source>
</reference>